<accession>A0A1M5XN09</accession>
<keyword evidence="1" id="KW-1133">Transmembrane helix</keyword>
<evidence type="ECO:0000313" key="3">
    <source>
        <dbReference type="Proteomes" id="UP000184212"/>
    </source>
</evidence>
<keyword evidence="1" id="KW-0472">Membrane</keyword>
<dbReference type="RefSeq" id="WP_073143307.1">
    <property type="nucleotide sequence ID" value="NZ_FQWQ01000006.1"/>
</dbReference>
<gene>
    <name evidence="2" type="ORF">SAMN04488109_6747</name>
</gene>
<dbReference type="InterPro" id="IPR036465">
    <property type="entry name" value="vWFA_dom_sf"/>
</dbReference>
<organism evidence="2 3">
    <name type="scientific">Chryseolinea serpens</name>
    <dbReference type="NCBI Taxonomy" id="947013"/>
    <lineage>
        <taxon>Bacteria</taxon>
        <taxon>Pseudomonadati</taxon>
        <taxon>Bacteroidota</taxon>
        <taxon>Cytophagia</taxon>
        <taxon>Cytophagales</taxon>
        <taxon>Fulvivirgaceae</taxon>
        <taxon>Chryseolinea</taxon>
    </lineage>
</organism>
<dbReference type="AlphaFoldDB" id="A0A1M5XN09"/>
<dbReference type="STRING" id="947013.SAMN04488109_6747"/>
<dbReference type="Gene3D" id="3.40.50.410">
    <property type="entry name" value="von Willebrand factor, type A domain"/>
    <property type="match status" value="1"/>
</dbReference>
<proteinExistence type="predicted"/>
<feature type="transmembrane region" description="Helical" evidence="1">
    <location>
        <begin position="43"/>
        <end position="64"/>
    </location>
</feature>
<feature type="transmembrane region" description="Helical" evidence="1">
    <location>
        <begin position="12"/>
        <end position="31"/>
    </location>
</feature>
<dbReference type="SUPFAM" id="SSF52317">
    <property type="entry name" value="Class I glutamine amidotransferase-like"/>
    <property type="match status" value="1"/>
</dbReference>
<dbReference type="PANTHER" id="PTHR37947:SF1">
    <property type="entry name" value="BLL2462 PROTEIN"/>
    <property type="match status" value="1"/>
</dbReference>
<keyword evidence="1" id="KW-0812">Transmembrane</keyword>
<evidence type="ECO:0008006" key="4">
    <source>
        <dbReference type="Google" id="ProtNLM"/>
    </source>
</evidence>
<dbReference type="EMBL" id="FQWQ01000006">
    <property type="protein sequence ID" value="SHI01042.1"/>
    <property type="molecule type" value="Genomic_DNA"/>
</dbReference>
<name>A0A1M5XN09_9BACT</name>
<dbReference type="PANTHER" id="PTHR37947">
    <property type="entry name" value="BLL2462 PROTEIN"/>
    <property type="match status" value="1"/>
</dbReference>
<sequence length="694" mass="78436">MHQQRVIFESSPAYILVCVILALGFAFLLYRTEHPWSKTWNRLLFAGRAVLSFFLMFLLLGPVVKQISNLFEKPLFLVVYDNSVSIKETTDTTTLKQLQARVKETETLLVEKGYETRTTDLAGNEIEKPAYTSPVSDLGGALKKIVNRFEGSRIGGVILVSDGIYNAGLSPLYASYNFPVYTIGVGDTLERTDVLIKNIAYNKIVYQGNKFPVHVEVMVKNLPPQTIKVSLLQGGKVLETQSKAYKSESLLSYDFQPLANDQGIQKLDVQVELKEGEVNARNNRSSIFVEVVEGKKKILVVAPSPHPDIKALREVIDKNPNYEFLLHIPGVEEQPASVLRPDQIDLAIFHQSPDMRGKTRDLFQQFAASPTALFLILGIQSDLQLITKQNMPVRFEAPPRDYDEVTPATNAAFSHFLISAETNTIMSNYPPVSVHFGKIRIPPTATPLLFQKVGSATTEKPLLLVDVENSRKIAVMLGEGLWRWKLNEFDRSENSQAFDEVFSKLMQYLSTSDDKRKFRSYPIQQEFSDTESVVFESQVYNDIFEPIYGNAIDIDLTDEAGKRTKYAYTTSPGNIRYQIGGLKEGVYRYTSKTVLEGKAEQVRGQFAVVQRQAELQNLTADFDLLRKLSASSGGKFYQASKMESLKSELSKTEAKSIIHSEESYHSLINLKWIFWVLLMMVSLEWFARKFFGSY</sequence>
<dbReference type="InterPro" id="IPR029062">
    <property type="entry name" value="Class_I_gatase-like"/>
</dbReference>
<dbReference type="OrthoDB" id="9763076at2"/>
<dbReference type="Proteomes" id="UP000184212">
    <property type="component" value="Unassembled WGS sequence"/>
</dbReference>
<reference evidence="2 3" key="1">
    <citation type="submission" date="2016-11" db="EMBL/GenBank/DDBJ databases">
        <authorList>
            <person name="Jaros S."/>
            <person name="Januszkiewicz K."/>
            <person name="Wedrychowicz H."/>
        </authorList>
    </citation>
    <scope>NUCLEOTIDE SEQUENCE [LARGE SCALE GENOMIC DNA]</scope>
    <source>
        <strain evidence="2 3">DSM 24574</strain>
    </source>
</reference>
<evidence type="ECO:0000256" key="1">
    <source>
        <dbReference type="SAM" id="Phobius"/>
    </source>
</evidence>
<keyword evidence="3" id="KW-1185">Reference proteome</keyword>
<protein>
    <recommendedName>
        <fullName evidence="4">VWA domain-containing protein</fullName>
    </recommendedName>
</protein>
<evidence type="ECO:0000313" key="2">
    <source>
        <dbReference type="EMBL" id="SHI01042.1"/>
    </source>
</evidence>